<protein>
    <recommendedName>
        <fullName evidence="1">Enoyl reductase (ER) domain-containing protein</fullName>
    </recommendedName>
</protein>
<dbReference type="InterPro" id="IPR013154">
    <property type="entry name" value="ADH-like_N"/>
</dbReference>
<reference evidence="2" key="1">
    <citation type="submission" date="2022-11" db="EMBL/GenBank/DDBJ databases">
        <authorList>
            <person name="Petersen C."/>
        </authorList>
    </citation>
    <scope>NUCLEOTIDE SEQUENCE</scope>
    <source>
        <strain evidence="2">IBT 30761</strain>
    </source>
</reference>
<dbReference type="InterPro" id="IPR011032">
    <property type="entry name" value="GroES-like_sf"/>
</dbReference>
<reference evidence="2" key="2">
    <citation type="journal article" date="2023" name="IMA Fungus">
        <title>Comparative genomic study of the Penicillium genus elucidates a diverse pangenome and 15 lateral gene transfer events.</title>
        <authorList>
            <person name="Petersen C."/>
            <person name="Sorensen T."/>
            <person name="Nielsen M.R."/>
            <person name="Sondergaard T.E."/>
            <person name="Sorensen J.L."/>
            <person name="Fitzpatrick D.A."/>
            <person name="Frisvad J.C."/>
            <person name="Nielsen K.L."/>
        </authorList>
    </citation>
    <scope>NUCLEOTIDE SEQUENCE</scope>
    <source>
        <strain evidence="2">IBT 30761</strain>
    </source>
</reference>
<evidence type="ECO:0000313" key="3">
    <source>
        <dbReference type="Proteomes" id="UP001149074"/>
    </source>
</evidence>
<dbReference type="Pfam" id="PF08240">
    <property type="entry name" value="ADH_N"/>
    <property type="match status" value="1"/>
</dbReference>
<dbReference type="InterPro" id="IPR052711">
    <property type="entry name" value="Zinc_ADH-like"/>
</dbReference>
<evidence type="ECO:0000259" key="1">
    <source>
        <dbReference type="SMART" id="SM00829"/>
    </source>
</evidence>
<evidence type="ECO:0000313" key="2">
    <source>
        <dbReference type="EMBL" id="KAJ5099167.1"/>
    </source>
</evidence>
<dbReference type="GO" id="GO:0016491">
    <property type="term" value="F:oxidoreductase activity"/>
    <property type="evidence" value="ECO:0007669"/>
    <property type="project" value="InterPro"/>
</dbReference>
<dbReference type="OrthoDB" id="3509362at2759"/>
<dbReference type="GeneID" id="81357641"/>
<dbReference type="Gene3D" id="3.40.50.720">
    <property type="entry name" value="NAD(P)-binding Rossmann-like Domain"/>
    <property type="match status" value="1"/>
</dbReference>
<dbReference type="Gene3D" id="3.90.180.10">
    <property type="entry name" value="Medium-chain alcohol dehydrogenases, catalytic domain"/>
    <property type="match status" value="1"/>
</dbReference>
<dbReference type="InterPro" id="IPR013149">
    <property type="entry name" value="ADH-like_C"/>
</dbReference>
<dbReference type="InterPro" id="IPR020843">
    <property type="entry name" value="ER"/>
</dbReference>
<gene>
    <name evidence="2" type="ORF">N7532_006168</name>
</gene>
<dbReference type="Proteomes" id="UP001149074">
    <property type="component" value="Unassembled WGS sequence"/>
</dbReference>
<comment type="caution">
    <text evidence="2">The sequence shown here is derived from an EMBL/GenBank/DDBJ whole genome shotgun (WGS) entry which is preliminary data.</text>
</comment>
<dbReference type="SUPFAM" id="SSF50129">
    <property type="entry name" value="GroES-like"/>
    <property type="match status" value="1"/>
</dbReference>
<name>A0A9W9KBQ0_9EURO</name>
<sequence length="350" mass="38261">MTTPIPFPKAYKAYRRTSGEAPLSIEPVTEELPCSLTPDEVLIRIRAVSLNYRDAAMLNGKYPSFALDRGIPASDCSAEVIATGKNVSEFKIGDRVAPIFDLNALEGTEITKKTLGGDIDGVLREYAIFDQKVLVHLPHHLSWEEAACVTVSGTTAWNSLNMPHAKGTVLLQGTGGVSIFALLLCLEAGIRVIITSSSDDKLRKVKDLGPPGSIETVNYKTFPNWEDEVKRLTNGRGVDTVIETGGPTTIVQSLHSLVRRGTISLIGILGGLHMDQYPDAFTPLLLNTATIKAIFVGSRTDQVNLCRYLEDKRITLKPLLDESNFSFEDPQKAFDHLYSAKHVGKVVIKV</sequence>
<dbReference type="AlphaFoldDB" id="A0A9W9KBQ0"/>
<organism evidence="2 3">
    <name type="scientific">Penicillium argentinense</name>
    <dbReference type="NCBI Taxonomy" id="1131581"/>
    <lineage>
        <taxon>Eukaryota</taxon>
        <taxon>Fungi</taxon>
        <taxon>Dikarya</taxon>
        <taxon>Ascomycota</taxon>
        <taxon>Pezizomycotina</taxon>
        <taxon>Eurotiomycetes</taxon>
        <taxon>Eurotiomycetidae</taxon>
        <taxon>Eurotiales</taxon>
        <taxon>Aspergillaceae</taxon>
        <taxon>Penicillium</taxon>
    </lineage>
</organism>
<dbReference type="EMBL" id="JAPQKI010000005">
    <property type="protein sequence ID" value="KAJ5099167.1"/>
    <property type="molecule type" value="Genomic_DNA"/>
</dbReference>
<dbReference type="PANTHER" id="PTHR45033:SF1">
    <property type="entry name" value="OXIDOREDUCTASE (EUROFUNG)"/>
    <property type="match status" value="1"/>
</dbReference>
<dbReference type="RefSeq" id="XP_056474821.1">
    <property type="nucleotide sequence ID" value="XM_056618662.1"/>
</dbReference>
<dbReference type="SUPFAM" id="SSF51735">
    <property type="entry name" value="NAD(P)-binding Rossmann-fold domains"/>
    <property type="match status" value="1"/>
</dbReference>
<dbReference type="CDD" id="cd08276">
    <property type="entry name" value="MDR7"/>
    <property type="match status" value="1"/>
</dbReference>
<dbReference type="InterPro" id="IPR036291">
    <property type="entry name" value="NAD(P)-bd_dom_sf"/>
</dbReference>
<feature type="domain" description="Enoyl reductase (ER)" evidence="1">
    <location>
        <begin position="19"/>
        <end position="348"/>
    </location>
</feature>
<accession>A0A9W9KBQ0</accession>
<dbReference type="PANTHER" id="PTHR45033">
    <property type="match status" value="1"/>
</dbReference>
<dbReference type="SMART" id="SM00829">
    <property type="entry name" value="PKS_ER"/>
    <property type="match status" value="1"/>
</dbReference>
<proteinExistence type="predicted"/>
<dbReference type="Pfam" id="PF00107">
    <property type="entry name" value="ADH_zinc_N"/>
    <property type="match status" value="1"/>
</dbReference>
<keyword evidence="3" id="KW-1185">Reference proteome</keyword>